<dbReference type="InterPro" id="IPR003593">
    <property type="entry name" value="AAA+_ATPase"/>
</dbReference>
<evidence type="ECO:0000256" key="8">
    <source>
        <dbReference type="HAMAP-Rule" id="MF_00195"/>
    </source>
</evidence>
<evidence type="ECO:0000256" key="5">
    <source>
        <dbReference type="ARBA" id="ARBA00022741"/>
    </source>
</evidence>
<keyword evidence="6 8" id="KW-0342">GTP-binding</keyword>
<dbReference type="InterPro" id="IPR016484">
    <property type="entry name" value="GTPase_Der"/>
</dbReference>
<accession>A0A1M5C9K7</accession>
<reference evidence="13" key="1">
    <citation type="submission" date="2016-11" db="EMBL/GenBank/DDBJ databases">
        <authorList>
            <person name="Varghese N."/>
            <person name="Submissions S."/>
        </authorList>
    </citation>
    <scope>NUCLEOTIDE SEQUENCE [LARGE SCALE GENOMIC DNA]</scope>
    <source>
        <strain evidence="13">DSM 9756</strain>
    </source>
</reference>
<dbReference type="RefSeq" id="WP_073039170.1">
    <property type="nucleotide sequence ID" value="NZ_FQVB01000019.1"/>
</dbReference>
<keyword evidence="5 8" id="KW-0547">Nucleotide-binding</keyword>
<protein>
    <recommendedName>
        <fullName evidence="2 8">GTPase Der</fullName>
    </recommendedName>
    <alternativeName>
        <fullName evidence="7 8">GTP-binding protein EngA</fullName>
    </alternativeName>
</protein>
<evidence type="ECO:0000259" key="11">
    <source>
        <dbReference type="PROSITE" id="PS51712"/>
    </source>
</evidence>
<keyword evidence="13" id="KW-1185">Reference proteome</keyword>
<feature type="binding site" evidence="8">
    <location>
        <begin position="118"/>
        <end position="121"/>
    </location>
    <ligand>
        <name>GTP</name>
        <dbReference type="ChEBI" id="CHEBI:37565"/>
        <label>1</label>
    </ligand>
</feature>
<organism evidence="12 13">
    <name type="scientific">Desulfacinum infernum DSM 9756</name>
    <dbReference type="NCBI Taxonomy" id="1121391"/>
    <lineage>
        <taxon>Bacteria</taxon>
        <taxon>Pseudomonadati</taxon>
        <taxon>Thermodesulfobacteriota</taxon>
        <taxon>Syntrophobacteria</taxon>
        <taxon>Syntrophobacterales</taxon>
        <taxon>Syntrophobacteraceae</taxon>
        <taxon>Desulfacinum</taxon>
    </lineage>
</organism>
<evidence type="ECO:0000256" key="1">
    <source>
        <dbReference type="ARBA" id="ARBA00008279"/>
    </source>
</evidence>
<dbReference type="PIRSF" id="PIRSF006485">
    <property type="entry name" value="GTP-binding_EngA"/>
    <property type="match status" value="1"/>
</dbReference>
<dbReference type="PANTHER" id="PTHR43834:SF6">
    <property type="entry name" value="GTPASE DER"/>
    <property type="match status" value="1"/>
</dbReference>
<dbReference type="FunFam" id="3.40.50.300:FF:000057">
    <property type="entry name" value="GTPase Der"/>
    <property type="match status" value="1"/>
</dbReference>
<comment type="subunit">
    <text evidence="8">Associates with the 50S ribosomal subunit.</text>
</comment>
<dbReference type="CDD" id="cd01895">
    <property type="entry name" value="EngA2"/>
    <property type="match status" value="1"/>
</dbReference>
<feature type="domain" description="EngA-type G" evidence="11">
    <location>
        <begin position="2"/>
        <end position="166"/>
    </location>
</feature>
<feature type="binding site" evidence="8">
    <location>
        <begin position="183"/>
        <end position="190"/>
    </location>
    <ligand>
        <name>GTP</name>
        <dbReference type="ChEBI" id="CHEBI:37565"/>
        <label>2</label>
    </ligand>
</feature>
<dbReference type="FunFam" id="3.40.50.300:FF:000040">
    <property type="entry name" value="GTPase Der"/>
    <property type="match status" value="1"/>
</dbReference>
<dbReference type="InterPro" id="IPR031166">
    <property type="entry name" value="G_ENGA"/>
</dbReference>
<dbReference type="InterPro" id="IPR032859">
    <property type="entry name" value="KH_dom-like"/>
</dbReference>
<feature type="binding site" evidence="8">
    <location>
        <begin position="55"/>
        <end position="59"/>
    </location>
    <ligand>
        <name>GTP</name>
        <dbReference type="ChEBI" id="CHEBI:37565"/>
        <label>1</label>
    </ligand>
</feature>
<comment type="function">
    <text evidence="8 10">GTPase that plays an essential role in the late steps of ribosome biogenesis.</text>
</comment>
<dbReference type="Gene3D" id="3.40.50.300">
    <property type="entry name" value="P-loop containing nucleotide triphosphate hydrolases"/>
    <property type="match status" value="2"/>
</dbReference>
<dbReference type="AlphaFoldDB" id="A0A1M5C9K7"/>
<dbReference type="InterPro" id="IPR027417">
    <property type="entry name" value="P-loop_NTPase"/>
</dbReference>
<feature type="binding site" evidence="8">
    <location>
        <begin position="295"/>
        <end position="298"/>
    </location>
    <ligand>
        <name>GTP</name>
        <dbReference type="ChEBI" id="CHEBI:37565"/>
        <label>2</label>
    </ligand>
</feature>
<dbReference type="Pfam" id="PF01926">
    <property type="entry name" value="MMR_HSR1"/>
    <property type="match status" value="2"/>
</dbReference>
<comment type="similarity">
    <text evidence="1 8 9 10">Belongs to the TRAFAC class TrmE-Era-EngA-EngB-Septin-like GTPase superfamily. EngA (Der) GTPase family.</text>
</comment>
<sequence length="444" mass="49973">MSVVAIVGRPNVGKSTLFNRICRRRHALVDDFPGVTRDRLSAPVEYEGRRFILMDTGGYLSGDATTFAEQTRRQVLLALDEADAIIFLADAKAGLHPGDEELVHLLRRSQKPVFYAVNKVDGREQEVHAAEFFGLGLDRIYSVSAAHGYGVRELLDDVVASLPEEWEDDQDDPDPPVRVSVVGRPNAGKSTLVNALLGEQRVIVSPIPGTTRDAVDTPLEAGGRRFVLIDTAGIRRKGKTREKLEKLSVIKALDSIDRSHVAVLVLDAVEGVTDQDLHIGGYIQEKGRGCVIAVNKWDAFEKDPKRIRLFMQDLRDRFRFLPFAPILTISALKGKRISRLLPTVLEVFGQYNLRVNTGTVNRVLAEALEKHEPPLVSGRRLKFYYATQPSTRPPTFVLFCNYPDKVHFSYQRFLTNQFREAFGMDKTPLRLLFRERSRRGEDHS</sequence>
<evidence type="ECO:0000256" key="10">
    <source>
        <dbReference type="RuleBase" id="RU004481"/>
    </source>
</evidence>
<dbReference type="NCBIfam" id="TIGR00231">
    <property type="entry name" value="small_GTP"/>
    <property type="match status" value="2"/>
</dbReference>
<dbReference type="Gene3D" id="3.30.300.20">
    <property type="match status" value="1"/>
</dbReference>
<dbReference type="HAMAP" id="MF_00195">
    <property type="entry name" value="GTPase_Der"/>
    <property type="match status" value="1"/>
</dbReference>
<dbReference type="FunFam" id="3.30.300.20:FF:000004">
    <property type="entry name" value="GTPase Der"/>
    <property type="match status" value="1"/>
</dbReference>
<dbReference type="SUPFAM" id="SSF52540">
    <property type="entry name" value="P-loop containing nucleoside triphosphate hydrolases"/>
    <property type="match status" value="2"/>
</dbReference>
<dbReference type="EMBL" id="FQVB01000019">
    <property type="protein sequence ID" value="SHF51360.1"/>
    <property type="molecule type" value="Genomic_DNA"/>
</dbReference>
<feature type="binding site" evidence="8">
    <location>
        <begin position="230"/>
        <end position="234"/>
    </location>
    <ligand>
        <name>GTP</name>
        <dbReference type="ChEBI" id="CHEBI:37565"/>
        <label>2</label>
    </ligand>
</feature>
<dbReference type="GO" id="GO:0005525">
    <property type="term" value="F:GTP binding"/>
    <property type="evidence" value="ECO:0007669"/>
    <property type="project" value="UniProtKB-UniRule"/>
</dbReference>
<dbReference type="GO" id="GO:0042254">
    <property type="term" value="P:ribosome biogenesis"/>
    <property type="evidence" value="ECO:0007669"/>
    <property type="project" value="UniProtKB-KW"/>
</dbReference>
<name>A0A1M5C9K7_9BACT</name>
<dbReference type="Pfam" id="PF14714">
    <property type="entry name" value="KH_dom-like"/>
    <property type="match status" value="1"/>
</dbReference>
<dbReference type="CDD" id="cd01894">
    <property type="entry name" value="EngA1"/>
    <property type="match status" value="1"/>
</dbReference>
<dbReference type="Proteomes" id="UP000184076">
    <property type="component" value="Unassembled WGS sequence"/>
</dbReference>
<gene>
    <name evidence="8" type="primary">der</name>
    <name evidence="12" type="ORF">SAMN02745206_02152</name>
</gene>
<dbReference type="PROSITE" id="PS51712">
    <property type="entry name" value="G_ENGA"/>
    <property type="match status" value="2"/>
</dbReference>
<evidence type="ECO:0000256" key="6">
    <source>
        <dbReference type="ARBA" id="ARBA00023134"/>
    </source>
</evidence>
<dbReference type="GO" id="GO:0043022">
    <property type="term" value="F:ribosome binding"/>
    <property type="evidence" value="ECO:0007669"/>
    <property type="project" value="TreeGrafter"/>
</dbReference>
<dbReference type="STRING" id="1121391.SAMN02745206_02152"/>
<dbReference type="PANTHER" id="PTHR43834">
    <property type="entry name" value="GTPASE DER"/>
    <property type="match status" value="1"/>
</dbReference>
<dbReference type="InterPro" id="IPR006073">
    <property type="entry name" value="GTP-bd"/>
</dbReference>
<evidence type="ECO:0000256" key="2">
    <source>
        <dbReference type="ARBA" id="ARBA00020953"/>
    </source>
</evidence>
<dbReference type="InterPro" id="IPR015946">
    <property type="entry name" value="KH_dom-like_a/b"/>
</dbReference>
<dbReference type="PRINTS" id="PR00326">
    <property type="entry name" value="GTP1OBG"/>
</dbReference>
<proteinExistence type="inferred from homology"/>
<dbReference type="SMART" id="SM00382">
    <property type="entry name" value="AAA"/>
    <property type="match status" value="2"/>
</dbReference>
<feature type="domain" description="EngA-type G" evidence="11">
    <location>
        <begin position="177"/>
        <end position="352"/>
    </location>
</feature>
<evidence type="ECO:0000256" key="9">
    <source>
        <dbReference type="PROSITE-ProRule" id="PRU01049"/>
    </source>
</evidence>
<keyword evidence="4 10" id="KW-0677">Repeat</keyword>
<evidence type="ECO:0000313" key="13">
    <source>
        <dbReference type="Proteomes" id="UP000184076"/>
    </source>
</evidence>
<evidence type="ECO:0000256" key="4">
    <source>
        <dbReference type="ARBA" id="ARBA00022737"/>
    </source>
</evidence>
<evidence type="ECO:0000313" key="12">
    <source>
        <dbReference type="EMBL" id="SHF51360.1"/>
    </source>
</evidence>
<evidence type="ECO:0000256" key="3">
    <source>
        <dbReference type="ARBA" id="ARBA00022517"/>
    </source>
</evidence>
<dbReference type="NCBIfam" id="TIGR03594">
    <property type="entry name" value="GTPase_EngA"/>
    <property type="match status" value="1"/>
</dbReference>
<dbReference type="InterPro" id="IPR005225">
    <property type="entry name" value="Small_GTP-bd"/>
</dbReference>
<feature type="binding site" evidence="8">
    <location>
        <begin position="8"/>
        <end position="15"/>
    </location>
    <ligand>
        <name>GTP</name>
        <dbReference type="ChEBI" id="CHEBI:37565"/>
        <label>1</label>
    </ligand>
</feature>
<keyword evidence="3 8" id="KW-0690">Ribosome biogenesis</keyword>
<evidence type="ECO:0000256" key="7">
    <source>
        <dbReference type="ARBA" id="ARBA00032345"/>
    </source>
</evidence>
<dbReference type="OrthoDB" id="9805918at2"/>